<evidence type="ECO:0000313" key="2">
    <source>
        <dbReference type="Proteomes" id="UP000607197"/>
    </source>
</evidence>
<dbReference type="AlphaFoldDB" id="A0A830FDX5"/>
<dbReference type="InterPro" id="IPR015943">
    <property type="entry name" value="WD40/YVTN_repeat-like_dom_sf"/>
</dbReference>
<dbReference type="EMBL" id="BMPG01000003">
    <property type="protein sequence ID" value="GGL65784.1"/>
    <property type="molecule type" value="Genomic_DNA"/>
</dbReference>
<name>A0A830FDX5_9EURY</name>
<gene>
    <name evidence="1" type="ORF">GCM10009039_24600</name>
</gene>
<reference evidence="1" key="1">
    <citation type="journal article" date="2014" name="Int. J. Syst. Evol. Microbiol.">
        <title>Complete genome sequence of Corynebacterium casei LMG S-19264T (=DSM 44701T), isolated from a smear-ripened cheese.</title>
        <authorList>
            <consortium name="US DOE Joint Genome Institute (JGI-PGF)"/>
            <person name="Walter F."/>
            <person name="Albersmeier A."/>
            <person name="Kalinowski J."/>
            <person name="Ruckert C."/>
        </authorList>
    </citation>
    <scope>NUCLEOTIDE SEQUENCE</scope>
    <source>
        <strain evidence="1">JCM 19596</strain>
    </source>
</reference>
<keyword evidence="2" id="KW-1185">Reference proteome</keyword>
<evidence type="ECO:0000313" key="1">
    <source>
        <dbReference type="EMBL" id="GGL65784.1"/>
    </source>
</evidence>
<dbReference type="Gene3D" id="2.130.10.10">
    <property type="entry name" value="YVTN repeat-like/Quinoprotein amine dehydrogenase"/>
    <property type="match status" value="1"/>
</dbReference>
<dbReference type="Proteomes" id="UP000607197">
    <property type="component" value="Unassembled WGS sequence"/>
</dbReference>
<accession>A0A830FDX5</accession>
<sequence>MVARYDADERTDEWTPVETPVDADLHVVAQAANGTYALGERGTLLADRGRGWEVVIEGGPSEYVHDLDLLAVTADGNRLWLAGDSGALACYDTADGQLHGYTTPGRAPSRWDALDVAGPAGNESVLIADDSGYVRPFDVDGYAVSWGVPERPTDGDPVTTLAMTSDGHGYAIDASGYTARRTEHGWDLLGPVNPNVTYHDVHADPSGVVYAAATDRRLYRLRGEEWEHLDVSRSPLVSVEVFQGRVVALDESGALYSRRAGSDDRWARTELGSPDALGDVELGYPDVVVGENGAVFECVDSTERTEASTFESRETADADDPLVTEHDIEVTRVDGGSHVAN</sequence>
<dbReference type="SUPFAM" id="SSF101898">
    <property type="entry name" value="NHL repeat"/>
    <property type="match status" value="1"/>
</dbReference>
<reference evidence="1" key="2">
    <citation type="submission" date="2020-09" db="EMBL/GenBank/DDBJ databases">
        <authorList>
            <person name="Sun Q."/>
            <person name="Ohkuma M."/>
        </authorList>
    </citation>
    <scope>NUCLEOTIDE SEQUENCE</scope>
    <source>
        <strain evidence="1">JCM 19596</strain>
    </source>
</reference>
<proteinExistence type="predicted"/>
<comment type="caution">
    <text evidence="1">The sequence shown here is derived from an EMBL/GenBank/DDBJ whole genome shotgun (WGS) entry which is preliminary data.</text>
</comment>
<dbReference type="RefSeq" id="WP_188979330.1">
    <property type="nucleotide sequence ID" value="NZ_BMPG01000003.1"/>
</dbReference>
<protein>
    <submittedName>
        <fullName evidence="1">Uncharacterized protein</fullName>
    </submittedName>
</protein>
<dbReference type="OrthoDB" id="320255at2157"/>
<organism evidence="1 2">
    <name type="scientific">Halocalculus aciditolerans</name>
    <dbReference type="NCBI Taxonomy" id="1383812"/>
    <lineage>
        <taxon>Archaea</taxon>
        <taxon>Methanobacteriati</taxon>
        <taxon>Methanobacteriota</taxon>
        <taxon>Stenosarchaea group</taxon>
        <taxon>Halobacteria</taxon>
        <taxon>Halobacteriales</taxon>
        <taxon>Halobacteriaceae</taxon>
        <taxon>Halocalculus</taxon>
    </lineage>
</organism>